<sequence length="67" mass="6947">MVMGAAGSEPGRLVHGCCPGFCVKQVRPLRGLARSHRYRTGSGTNGEPVGAGLPAKKATRSRRSPTG</sequence>
<accession>A0A2N1IXI8</accession>
<evidence type="ECO:0000256" key="1">
    <source>
        <dbReference type="SAM" id="MobiDB-lite"/>
    </source>
</evidence>
<evidence type="ECO:0000313" key="2">
    <source>
        <dbReference type="EMBL" id="PKI25452.1"/>
    </source>
</evidence>
<dbReference type="AlphaFoldDB" id="A0A2N1IXI8"/>
<organism evidence="2 3">
    <name type="scientific">Pseudomonas monteilii</name>
    <dbReference type="NCBI Taxonomy" id="76759"/>
    <lineage>
        <taxon>Bacteria</taxon>
        <taxon>Pseudomonadati</taxon>
        <taxon>Pseudomonadota</taxon>
        <taxon>Gammaproteobacteria</taxon>
        <taxon>Pseudomonadales</taxon>
        <taxon>Pseudomonadaceae</taxon>
        <taxon>Pseudomonas</taxon>
    </lineage>
</organism>
<dbReference type="EMBL" id="PJCG01000004">
    <property type="protein sequence ID" value="PKI25452.1"/>
    <property type="molecule type" value="Genomic_DNA"/>
</dbReference>
<dbReference type="Proteomes" id="UP000233399">
    <property type="component" value="Unassembled WGS sequence"/>
</dbReference>
<evidence type="ECO:0000313" key="3">
    <source>
        <dbReference type="Proteomes" id="UP000233399"/>
    </source>
</evidence>
<gene>
    <name evidence="2" type="ORF">CXB65_03445</name>
</gene>
<feature type="region of interest" description="Disordered" evidence="1">
    <location>
        <begin position="34"/>
        <end position="67"/>
    </location>
</feature>
<feature type="compositionally biased region" description="Basic residues" evidence="1">
    <location>
        <begin position="57"/>
        <end position="67"/>
    </location>
</feature>
<name>A0A2N1IXI8_9PSED</name>
<comment type="caution">
    <text evidence="2">The sequence shown here is derived from an EMBL/GenBank/DDBJ whole genome shotgun (WGS) entry which is preliminary data.</text>
</comment>
<proteinExistence type="predicted"/>
<reference evidence="2 3" key="1">
    <citation type="submission" date="2017-12" db="EMBL/GenBank/DDBJ databases">
        <title>Isolation and characterization of an aerobic denitrifying Pseudomonas monteilii CY06 from aquaculture ponds.</title>
        <authorList>
            <person name="Ma Q."/>
            <person name="Cai Y."/>
            <person name="He Z."/>
        </authorList>
    </citation>
    <scope>NUCLEOTIDE SEQUENCE [LARGE SCALE GENOMIC DNA]</scope>
    <source>
        <strain evidence="2 3">CY06</strain>
    </source>
</reference>
<protein>
    <submittedName>
        <fullName evidence="2">Uncharacterized protein</fullName>
    </submittedName>
</protein>